<protein>
    <submittedName>
        <fullName evidence="1">Uncharacterized protein</fullName>
    </submittedName>
</protein>
<evidence type="ECO:0000313" key="2">
    <source>
        <dbReference type="Proteomes" id="UP001054837"/>
    </source>
</evidence>
<evidence type="ECO:0000313" key="1">
    <source>
        <dbReference type="EMBL" id="GIY13952.1"/>
    </source>
</evidence>
<dbReference type="EMBL" id="BPLQ01005295">
    <property type="protein sequence ID" value="GIY13952.1"/>
    <property type="molecule type" value="Genomic_DNA"/>
</dbReference>
<dbReference type="AlphaFoldDB" id="A0AAV4R0Q2"/>
<reference evidence="1 2" key="1">
    <citation type="submission" date="2021-06" db="EMBL/GenBank/DDBJ databases">
        <title>Caerostris darwini draft genome.</title>
        <authorList>
            <person name="Kono N."/>
            <person name="Arakawa K."/>
        </authorList>
    </citation>
    <scope>NUCLEOTIDE SEQUENCE [LARGE SCALE GENOMIC DNA]</scope>
</reference>
<sequence>MKRNRCIQKFSEKGFLVKHTKIASDFGFRILCISLHPTRSCSTIQASAGNKNWRDKRSGGNTTRASFFRESRQETQWNTGTTNLGANFKDLSVVPGK</sequence>
<comment type="caution">
    <text evidence="1">The sequence shown here is derived from an EMBL/GenBank/DDBJ whole genome shotgun (WGS) entry which is preliminary data.</text>
</comment>
<keyword evidence="2" id="KW-1185">Reference proteome</keyword>
<proteinExistence type="predicted"/>
<name>A0AAV4R0Q2_9ARAC</name>
<gene>
    <name evidence="1" type="ORF">CDAR_85521</name>
</gene>
<dbReference type="Proteomes" id="UP001054837">
    <property type="component" value="Unassembled WGS sequence"/>
</dbReference>
<accession>A0AAV4R0Q2</accession>
<organism evidence="1 2">
    <name type="scientific">Caerostris darwini</name>
    <dbReference type="NCBI Taxonomy" id="1538125"/>
    <lineage>
        <taxon>Eukaryota</taxon>
        <taxon>Metazoa</taxon>
        <taxon>Ecdysozoa</taxon>
        <taxon>Arthropoda</taxon>
        <taxon>Chelicerata</taxon>
        <taxon>Arachnida</taxon>
        <taxon>Araneae</taxon>
        <taxon>Araneomorphae</taxon>
        <taxon>Entelegynae</taxon>
        <taxon>Araneoidea</taxon>
        <taxon>Araneidae</taxon>
        <taxon>Caerostris</taxon>
    </lineage>
</organism>